<protein>
    <submittedName>
        <fullName evidence="2">Uncharacterized protein</fullName>
    </submittedName>
</protein>
<dbReference type="VEuPathDB" id="AmoebaDB:EHI_148640"/>
<sequence>MNKLEGNPLQHVVNTTTSLHALMKVVRQKTERKDADIERLEKEARRDVIEGIQAMEVLVEQIQNLSKQSVDEQQQEIDVLIGENITLQKKIETSKKEIELLQKEVRNYQEEKTHNNEEYEKKIEDLEERIKEKNNEISSLENEILNTLQKHPSILNTNEDNEAKIMILKIQLKKKENEIEELAKQIDKLKSENEKLRTDVEVNSQTNDVMWMTIMKGRNENNSLKNKIDELLKGVVGSSETDIFEGFVQRGELDQIKKWTEMKSFKKVCNIEGDGDHNSWSCVKGLKNVLCIKVTQIGSVFGYFHSKEHPAVTTWNIPPTTDIVFSLRNLFNSPPIIIKQNVQNKLVENKPADVCVPIITEEIDSPCLCSLIFVGEK</sequence>
<organism evidence="2 3">
    <name type="scientific">Entamoeba histolytica</name>
    <dbReference type="NCBI Taxonomy" id="5759"/>
    <lineage>
        <taxon>Eukaryota</taxon>
        <taxon>Amoebozoa</taxon>
        <taxon>Evosea</taxon>
        <taxon>Archamoebae</taxon>
        <taxon>Mastigamoebida</taxon>
        <taxon>Entamoebidae</taxon>
        <taxon>Entamoeba</taxon>
    </lineage>
</organism>
<dbReference type="VEuPathDB" id="AmoebaDB:EHI8A_011890"/>
<evidence type="ECO:0000256" key="1">
    <source>
        <dbReference type="SAM" id="Coils"/>
    </source>
</evidence>
<evidence type="ECO:0000313" key="2">
    <source>
        <dbReference type="EMBL" id="GAT91703.1"/>
    </source>
</evidence>
<dbReference type="AlphaFoldDB" id="A0A5K1VJQ0"/>
<proteinExistence type="predicted"/>
<reference evidence="2 3" key="1">
    <citation type="submission" date="2016-05" db="EMBL/GenBank/DDBJ databases">
        <title>First whole genome sequencing of Entamoeba histolytica HM1:IMSS-clone-6.</title>
        <authorList>
            <person name="Mukherjee Avik.K."/>
            <person name="Izumyama S."/>
            <person name="Nakada-Tsukui K."/>
            <person name="Nozaki T."/>
        </authorList>
    </citation>
    <scope>NUCLEOTIDE SEQUENCE [LARGE SCALE GENOMIC DNA]</scope>
    <source>
        <strain evidence="2 3">HM1:IMSS clone 6</strain>
    </source>
</reference>
<keyword evidence="1" id="KW-0175">Coiled coil</keyword>
<feature type="coiled-coil region" evidence="1">
    <location>
        <begin position="23"/>
        <end position="206"/>
    </location>
</feature>
<accession>A0A5K1VJQ0</accession>
<dbReference type="VEuPathDB" id="AmoebaDB:KM1_033000"/>
<gene>
    <name evidence="2" type="ORF">CL6EHI_148640</name>
</gene>
<dbReference type="Proteomes" id="UP000078387">
    <property type="component" value="Unassembled WGS sequence"/>
</dbReference>
<dbReference type="EMBL" id="BDEQ01000001">
    <property type="protein sequence ID" value="GAT91703.1"/>
    <property type="molecule type" value="Genomic_DNA"/>
</dbReference>
<evidence type="ECO:0000313" key="3">
    <source>
        <dbReference type="Proteomes" id="UP000078387"/>
    </source>
</evidence>
<dbReference type="OMA" id="DQNSWSC"/>
<comment type="caution">
    <text evidence="2">The sequence shown here is derived from an EMBL/GenBank/DDBJ whole genome shotgun (WGS) entry which is preliminary data.</text>
</comment>
<dbReference type="VEuPathDB" id="AmoebaDB:EHI7A_014530"/>
<dbReference type="VEuPathDB" id="AmoebaDB:EHI5A_030340"/>
<name>A0A5K1VJQ0_ENTHI</name>